<dbReference type="InterPro" id="IPR011033">
    <property type="entry name" value="PRC_barrel-like_sf"/>
</dbReference>
<sequence>MLHKFTQWRGASVTASDGEVGTIEDVYFDDEHLHVRYLVVDTGNWLNSRRVLVSPYAMRMAESTDTQIPVDLTRSQVEDSPPVETEQPVSRLYEMAYADHYRYPYYWSGPLAWGATAHPVAPDMGAVEMSPAAGGAPIGLSEASQQALDAAHRSHLHSCQEIIGYQAEALDGSAGRIDDILINDDGWCVEHFVVDTRRWLPGGQVTVPAEDMLSINWGAREVHLDADKQTVRHSPKAR</sequence>
<dbReference type="EMBL" id="JAVDWU010000010">
    <property type="protein sequence ID" value="MDR7152126.1"/>
    <property type="molecule type" value="Genomic_DNA"/>
</dbReference>
<dbReference type="RefSeq" id="WP_310320559.1">
    <property type="nucleotide sequence ID" value="NZ_JAVDWU010000010.1"/>
</dbReference>
<reference evidence="2 3" key="1">
    <citation type="submission" date="2023-07" db="EMBL/GenBank/DDBJ databases">
        <title>Sorghum-associated microbial communities from plants grown in Nebraska, USA.</title>
        <authorList>
            <person name="Schachtman D."/>
        </authorList>
    </citation>
    <scope>NUCLEOTIDE SEQUENCE [LARGE SCALE GENOMIC DNA]</scope>
    <source>
        <strain evidence="2 3">4249</strain>
    </source>
</reference>
<dbReference type="InterPro" id="IPR027275">
    <property type="entry name" value="PRC-brl_dom"/>
</dbReference>
<feature type="domain" description="PRC-barrel" evidence="1">
    <location>
        <begin position="6"/>
        <end position="71"/>
    </location>
</feature>
<dbReference type="InterPro" id="IPR014747">
    <property type="entry name" value="Bac_photo_RC_H_C"/>
</dbReference>
<name>A0ABU1WS71_9BURK</name>
<dbReference type="Gene3D" id="3.90.50.10">
    <property type="entry name" value="Photosynthetic Reaction Center, subunit H, domain 2"/>
    <property type="match status" value="2"/>
</dbReference>
<accession>A0ABU1WS71</accession>
<protein>
    <submittedName>
        <fullName evidence="2">Uncharacterized protein YrrD</fullName>
    </submittedName>
</protein>
<dbReference type="Pfam" id="PF05239">
    <property type="entry name" value="PRC"/>
    <property type="match status" value="1"/>
</dbReference>
<dbReference type="SUPFAM" id="SSF50346">
    <property type="entry name" value="PRC-barrel domain"/>
    <property type="match status" value="2"/>
</dbReference>
<evidence type="ECO:0000313" key="2">
    <source>
        <dbReference type="EMBL" id="MDR7152126.1"/>
    </source>
</evidence>
<proteinExistence type="predicted"/>
<organism evidence="2 3">
    <name type="scientific">Hydrogenophaga palleronii</name>
    <dbReference type="NCBI Taxonomy" id="65655"/>
    <lineage>
        <taxon>Bacteria</taxon>
        <taxon>Pseudomonadati</taxon>
        <taxon>Pseudomonadota</taxon>
        <taxon>Betaproteobacteria</taxon>
        <taxon>Burkholderiales</taxon>
        <taxon>Comamonadaceae</taxon>
        <taxon>Hydrogenophaga</taxon>
    </lineage>
</organism>
<evidence type="ECO:0000259" key="1">
    <source>
        <dbReference type="Pfam" id="PF05239"/>
    </source>
</evidence>
<evidence type="ECO:0000313" key="3">
    <source>
        <dbReference type="Proteomes" id="UP001265700"/>
    </source>
</evidence>
<keyword evidence="3" id="KW-1185">Reference proteome</keyword>
<dbReference type="Proteomes" id="UP001265700">
    <property type="component" value="Unassembled WGS sequence"/>
</dbReference>
<gene>
    <name evidence="2" type="ORF">J2W49_004102</name>
</gene>
<comment type="caution">
    <text evidence="2">The sequence shown here is derived from an EMBL/GenBank/DDBJ whole genome shotgun (WGS) entry which is preliminary data.</text>
</comment>